<feature type="transmembrane region" description="Helical" evidence="1">
    <location>
        <begin position="148"/>
        <end position="168"/>
    </location>
</feature>
<keyword evidence="1" id="KW-0812">Transmembrane</keyword>
<evidence type="ECO:0000313" key="4">
    <source>
        <dbReference type="Proteomes" id="UP000253790"/>
    </source>
</evidence>
<dbReference type="RefSeq" id="WP_114927712.1">
    <property type="nucleotide sequence ID" value="NZ_CP031229.1"/>
</dbReference>
<dbReference type="InterPro" id="IPR036938">
    <property type="entry name" value="PAP2/HPO_sf"/>
</dbReference>
<dbReference type="KEGG" id="orn:DV701_07230"/>
<organism evidence="3 4">
    <name type="scientific">Ornithinimicrobium avium</name>
    <dbReference type="NCBI Taxonomy" id="2283195"/>
    <lineage>
        <taxon>Bacteria</taxon>
        <taxon>Bacillati</taxon>
        <taxon>Actinomycetota</taxon>
        <taxon>Actinomycetes</taxon>
        <taxon>Micrococcales</taxon>
        <taxon>Ornithinimicrobiaceae</taxon>
        <taxon>Ornithinimicrobium</taxon>
    </lineage>
</organism>
<protein>
    <submittedName>
        <fullName evidence="3">PAP2 family protein</fullName>
    </submittedName>
</protein>
<sequence>MPVPPSPSGTSRWTRATLVFAVTLTVLLGLVIALSYLGHELYEAVTEGDGVAAVDHPVLNRAVELRSPALTNLAVALTLLGGRVGAPLLALLALALLWWRRRDWTPLALIGATMGGSLLLTVSGKSYVGRVRPPAALALPPYETSPSFPSGHTLNATALAVIVGYLVLVTVRGRVLRTAMVVGAVVLAAGVGLSRVYLGQHWLTDVFGGWLVGAAWALCVISAHRLWLQVRSPER</sequence>
<evidence type="ECO:0000313" key="3">
    <source>
        <dbReference type="EMBL" id="AXH95947.1"/>
    </source>
</evidence>
<dbReference type="EMBL" id="CP031229">
    <property type="protein sequence ID" value="AXH95947.1"/>
    <property type="molecule type" value="Genomic_DNA"/>
</dbReference>
<dbReference type="AlphaFoldDB" id="A0A345NLN9"/>
<feature type="transmembrane region" description="Helical" evidence="1">
    <location>
        <begin position="210"/>
        <end position="228"/>
    </location>
</feature>
<feature type="transmembrane region" description="Helical" evidence="1">
    <location>
        <begin position="73"/>
        <end position="99"/>
    </location>
</feature>
<dbReference type="SMART" id="SM00014">
    <property type="entry name" value="acidPPc"/>
    <property type="match status" value="1"/>
</dbReference>
<dbReference type="PANTHER" id="PTHR14969:SF13">
    <property type="entry name" value="AT30094P"/>
    <property type="match status" value="1"/>
</dbReference>
<keyword evidence="1" id="KW-1133">Transmembrane helix</keyword>
<dbReference type="PANTHER" id="PTHR14969">
    <property type="entry name" value="SPHINGOSINE-1-PHOSPHATE PHOSPHOHYDROLASE"/>
    <property type="match status" value="1"/>
</dbReference>
<dbReference type="Pfam" id="PF01569">
    <property type="entry name" value="PAP2"/>
    <property type="match status" value="1"/>
</dbReference>
<accession>A0A345NLN9</accession>
<dbReference type="SUPFAM" id="SSF48317">
    <property type="entry name" value="Acid phosphatase/Vanadium-dependent haloperoxidase"/>
    <property type="match status" value="1"/>
</dbReference>
<feature type="domain" description="Phosphatidic acid phosphatase type 2/haloperoxidase" evidence="2">
    <location>
        <begin position="107"/>
        <end position="221"/>
    </location>
</feature>
<reference evidence="3 4" key="1">
    <citation type="submission" date="2018-07" db="EMBL/GenBank/DDBJ databases">
        <title>Complete genome sequencing of Ornithinimicrobium sp. AMA3305.</title>
        <authorList>
            <person name="Bae J.-W."/>
        </authorList>
    </citation>
    <scope>NUCLEOTIDE SEQUENCE [LARGE SCALE GENOMIC DNA]</scope>
    <source>
        <strain evidence="3 4">AMA3305</strain>
    </source>
</reference>
<feature type="transmembrane region" description="Helical" evidence="1">
    <location>
        <begin position="175"/>
        <end position="198"/>
    </location>
</feature>
<name>A0A345NLN9_9MICO</name>
<evidence type="ECO:0000256" key="1">
    <source>
        <dbReference type="SAM" id="Phobius"/>
    </source>
</evidence>
<dbReference type="Gene3D" id="1.20.144.10">
    <property type="entry name" value="Phosphatidic acid phosphatase type 2/haloperoxidase"/>
    <property type="match status" value="1"/>
</dbReference>
<dbReference type="InterPro" id="IPR000326">
    <property type="entry name" value="PAP2/HPO"/>
</dbReference>
<gene>
    <name evidence="3" type="ORF">DV701_07230</name>
</gene>
<keyword evidence="1" id="KW-0472">Membrane</keyword>
<dbReference type="Proteomes" id="UP000253790">
    <property type="component" value="Chromosome"/>
</dbReference>
<keyword evidence="4" id="KW-1185">Reference proteome</keyword>
<feature type="transmembrane region" description="Helical" evidence="1">
    <location>
        <begin position="16"/>
        <end position="37"/>
    </location>
</feature>
<proteinExistence type="predicted"/>
<evidence type="ECO:0000259" key="2">
    <source>
        <dbReference type="SMART" id="SM00014"/>
    </source>
</evidence>
<feature type="transmembrane region" description="Helical" evidence="1">
    <location>
        <begin position="106"/>
        <end position="128"/>
    </location>
</feature>
<dbReference type="CDD" id="cd03392">
    <property type="entry name" value="PAP2_like_2"/>
    <property type="match status" value="1"/>
</dbReference>
<dbReference type="OrthoDB" id="5289372at2"/>